<dbReference type="GO" id="GO:0004190">
    <property type="term" value="F:aspartic-type endopeptidase activity"/>
    <property type="evidence" value="ECO:0007669"/>
    <property type="project" value="UniProtKB-KW"/>
</dbReference>
<dbReference type="STRING" id="282676.B6F84_04080"/>
<dbReference type="KEGG" id="aman:B6F84_04080"/>
<keyword evidence="4" id="KW-0378">Hydrolase</keyword>
<dbReference type="Proteomes" id="UP000193404">
    <property type="component" value="Chromosome"/>
</dbReference>
<dbReference type="SUPFAM" id="SSF53163">
    <property type="entry name" value="HybD-like"/>
    <property type="match status" value="1"/>
</dbReference>
<dbReference type="PANTHER" id="PTHR30302:SF1">
    <property type="entry name" value="HYDROGENASE 2 MATURATION PROTEASE"/>
    <property type="match status" value="1"/>
</dbReference>
<evidence type="ECO:0000256" key="2">
    <source>
        <dbReference type="ARBA" id="ARBA00022670"/>
    </source>
</evidence>
<dbReference type="AlphaFoldDB" id="A0A1W6JYE5"/>
<evidence type="ECO:0000256" key="1">
    <source>
        <dbReference type="ARBA" id="ARBA00006814"/>
    </source>
</evidence>
<evidence type="ECO:0000313" key="5">
    <source>
        <dbReference type="EMBL" id="ARM75289.1"/>
    </source>
</evidence>
<keyword evidence="3" id="KW-0064">Aspartyl protease</keyword>
<dbReference type="NCBIfam" id="TIGR00072">
    <property type="entry name" value="hydrog_prot"/>
    <property type="match status" value="1"/>
</dbReference>
<dbReference type="Pfam" id="PF01750">
    <property type="entry name" value="HycI"/>
    <property type="match status" value="1"/>
</dbReference>
<dbReference type="GeneID" id="41590070"/>
<name>A0A1W6JYE5_9CREN</name>
<protein>
    <submittedName>
        <fullName evidence="5">Hydrogenase maturation protease</fullName>
    </submittedName>
</protein>
<sequence>MAVKVIGLGNRLYGDDAIGSITAECIGALDAEANGFQALTFIQKDDIVIFIDAMMMNEEFGMFKIDINNLEDIEIKDPHRLSPIQIMSLAIKSENAPKEAYILGIKPEKMDWPGISKEVLNRIDLALHKYEEFLKKFGIIIDIDKTIQCIKEKSDKPWI</sequence>
<comment type="similarity">
    <text evidence="1">Belongs to the peptidase A31 family.</text>
</comment>
<gene>
    <name evidence="5" type="ORF">B6F84_04080</name>
</gene>
<dbReference type="InterPro" id="IPR000671">
    <property type="entry name" value="Peptidase_A31"/>
</dbReference>
<accession>A0A1W6JYE5</accession>
<dbReference type="Gene3D" id="3.40.50.1450">
    <property type="entry name" value="HybD-like"/>
    <property type="match status" value="1"/>
</dbReference>
<proteinExistence type="inferred from homology"/>
<evidence type="ECO:0000256" key="4">
    <source>
        <dbReference type="ARBA" id="ARBA00022801"/>
    </source>
</evidence>
<dbReference type="EMBL" id="CP020477">
    <property type="protein sequence ID" value="ARM75289.1"/>
    <property type="molecule type" value="Genomic_DNA"/>
</dbReference>
<keyword evidence="6" id="KW-1185">Reference proteome</keyword>
<dbReference type="OrthoDB" id="44145at2157"/>
<dbReference type="GO" id="GO:0016485">
    <property type="term" value="P:protein processing"/>
    <property type="evidence" value="ECO:0007669"/>
    <property type="project" value="TreeGrafter"/>
</dbReference>
<dbReference type="InterPro" id="IPR023430">
    <property type="entry name" value="Pept_HybD-like_dom_sf"/>
</dbReference>
<evidence type="ECO:0000256" key="3">
    <source>
        <dbReference type="ARBA" id="ARBA00022750"/>
    </source>
</evidence>
<keyword evidence="2 5" id="KW-0645">Protease</keyword>
<reference evidence="5 6" key="1">
    <citation type="submission" date="2017-03" db="EMBL/GenBank/DDBJ databases">
        <title>Sulfur activation and transportation mechanism of thermophilic Archaea Acidianus manzaensis YN-25.</title>
        <authorList>
            <person name="Ma Y."/>
            <person name="Yang Y."/>
            <person name="Xia J."/>
        </authorList>
    </citation>
    <scope>NUCLEOTIDE SEQUENCE [LARGE SCALE GENOMIC DNA]</scope>
    <source>
        <strain evidence="5 6">YN-25</strain>
    </source>
</reference>
<dbReference type="PANTHER" id="PTHR30302">
    <property type="entry name" value="HYDROGENASE 1 MATURATION PROTEASE"/>
    <property type="match status" value="1"/>
</dbReference>
<organism evidence="5 6">
    <name type="scientific">Acidianus manzaensis</name>
    <dbReference type="NCBI Taxonomy" id="282676"/>
    <lineage>
        <taxon>Archaea</taxon>
        <taxon>Thermoproteota</taxon>
        <taxon>Thermoprotei</taxon>
        <taxon>Sulfolobales</taxon>
        <taxon>Sulfolobaceae</taxon>
        <taxon>Acidianus</taxon>
    </lineage>
</organism>
<evidence type="ECO:0000313" key="6">
    <source>
        <dbReference type="Proteomes" id="UP000193404"/>
    </source>
</evidence>
<dbReference type="RefSeq" id="WP_148691050.1">
    <property type="nucleotide sequence ID" value="NZ_CP020477.1"/>
</dbReference>
<dbReference type="GO" id="GO:0008047">
    <property type="term" value="F:enzyme activator activity"/>
    <property type="evidence" value="ECO:0007669"/>
    <property type="project" value="InterPro"/>
</dbReference>